<feature type="domain" description="EamA" evidence="8">
    <location>
        <begin position="164"/>
        <end position="298"/>
    </location>
</feature>
<comment type="similarity">
    <text evidence="2">Belongs to the EamA transporter family.</text>
</comment>
<keyword evidence="4 6" id="KW-1133">Transmembrane helix</keyword>
<protein>
    <submittedName>
        <fullName evidence="9">DMT family transporter</fullName>
    </submittedName>
</protein>
<feature type="transmembrane region" description="Helical" evidence="6">
    <location>
        <begin position="194"/>
        <end position="215"/>
    </location>
</feature>
<feature type="transmembrane region" description="Helical" evidence="6">
    <location>
        <begin position="32"/>
        <end position="53"/>
    </location>
</feature>
<dbReference type="Pfam" id="PF00892">
    <property type="entry name" value="EamA"/>
    <property type="match status" value="2"/>
</dbReference>
<sequence length="314" mass="31721">MLHVLTVLAAALLFGTTGTAMALGPDDTTPLSVGAVRLVIGGTGLAAIAFVLARRHARRSATPPTRSLNLSKGGIRPLALMGLTGFCLALYQPLFFLGTERNGVAVGTVVALGSAPILAGLLEWALTRRVPSGTWMMATGLATIGVVLLGFGGEAGSTAGTDPIGLLGSVGAGATFAVIANVQRRLLDQGWDPFTVVGSMGASSAVLSALVLPFVDLSWLATAPGLVMAFWLGIATISIAYVMFTWGLGGLTAATAATLTLGEPLTASVLGIVVLGERLSVLAIAGLLVLAIGLALLAWGSRAPRDPVPFAVEG</sequence>
<gene>
    <name evidence="9" type="ORF">ACFFPJ_06900</name>
</gene>
<evidence type="ECO:0000256" key="7">
    <source>
        <dbReference type="SAM" id="SignalP"/>
    </source>
</evidence>
<dbReference type="EMBL" id="JBHMBE010000002">
    <property type="protein sequence ID" value="MFB9645521.1"/>
    <property type="molecule type" value="Genomic_DNA"/>
</dbReference>
<reference evidence="9 10" key="1">
    <citation type="submission" date="2024-09" db="EMBL/GenBank/DDBJ databases">
        <authorList>
            <person name="Sun Q."/>
            <person name="Mori K."/>
        </authorList>
    </citation>
    <scope>NUCLEOTIDE SEQUENCE [LARGE SCALE GENOMIC DNA]</scope>
    <source>
        <strain evidence="9 10">JCM 1342</strain>
    </source>
</reference>
<dbReference type="SUPFAM" id="SSF103481">
    <property type="entry name" value="Multidrug resistance efflux transporter EmrE"/>
    <property type="match status" value="2"/>
</dbReference>
<comment type="caution">
    <text evidence="9">The sequence shown here is derived from an EMBL/GenBank/DDBJ whole genome shotgun (WGS) entry which is preliminary data.</text>
</comment>
<feature type="transmembrane region" description="Helical" evidence="6">
    <location>
        <begin position="103"/>
        <end position="122"/>
    </location>
</feature>
<evidence type="ECO:0000256" key="1">
    <source>
        <dbReference type="ARBA" id="ARBA00004141"/>
    </source>
</evidence>
<dbReference type="Proteomes" id="UP001589611">
    <property type="component" value="Unassembled WGS sequence"/>
</dbReference>
<dbReference type="InterPro" id="IPR000620">
    <property type="entry name" value="EamA_dom"/>
</dbReference>
<evidence type="ECO:0000256" key="4">
    <source>
        <dbReference type="ARBA" id="ARBA00022989"/>
    </source>
</evidence>
<evidence type="ECO:0000259" key="8">
    <source>
        <dbReference type="Pfam" id="PF00892"/>
    </source>
</evidence>
<keyword evidence="5 6" id="KW-0472">Membrane</keyword>
<proteinExistence type="inferred from homology"/>
<evidence type="ECO:0000256" key="6">
    <source>
        <dbReference type="SAM" id="Phobius"/>
    </source>
</evidence>
<dbReference type="PANTHER" id="PTHR32322">
    <property type="entry name" value="INNER MEMBRANE TRANSPORTER"/>
    <property type="match status" value="1"/>
</dbReference>
<keyword evidence="10" id="KW-1185">Reference proteome</keyword>
<keyword evidence="7" id="KW-0732">Signal</keyword>
<evidence type="ECO:0000256" key="2">
    <source>
        <dbReference type="ARBA" id="ARBA00007362"/>
    </source>
</evidence>
<name>A0ABV5SYU3_9MICO</name>
<feature type="chain" id="PRO_5046830180" evidence="7">
    <location>
        <begin position="23"/>
        <end position="314"/>
    </location>
</feature>
<feature type="transmembrane region" description="Helical" evidence="6">
    <location>
        <begin position="281"/>
        <end position="299"/>
    </location>
</feature>
<comment type="subcellular location">
    <subcellularLocation>
        <location evidence="1">Membrane</location>
        <topology evidence="1">Multi-pass membrane protein</topology>
    </subcellularLocation>
</comment>
<feature type="domain" description="EamA" evidence="8">
    <location>
        <begin position="4"/>
        <end position="149"/>
    </location>
</feature>
<evidence type="ECO:0000256" key="5">
    <source>
        <dbReference type="ARBA" id="ARBA00023136"/>
    </source>
</evidence>
<dbReference type="RefSeq" id="WP_344714672.1">
    <property type="nucleotide sequence ID" value="NZ_BAAAWH010000001.1"/>
</dbReference>
<keyword evidence="3 6" id="KW-0812">Transmembrane</keyword>
<feature type="transmembrane region" description="Helical" evidence="6">
    <location>
        <begin position="221"/>
        <end position="244"/>
    </location>
</feature>
<feature type="transmembrane region" description="Helical" evidence="6">
    <location>
        <begin position="164"/>
        <end position="182"/>
    </location>
</feature>
<feature type="transmembrane region" description="Helical" evidence="6">
    <location>
        <begin position="74"/>
        <end position="91"/>
    </location>
</feature>
<accession>A0ABV5SYU3</accession>
<dbReference type="PANTHER" id="PTHR32322:SF2">
    <property type="entry name" value="EAMA DOMAIN-CONTAINING PROTEIN"/>
    <property type="match status" value="1"/>
</dbReference>
<evidence type="ECO:0000313" key="10">
    <source>
        <dbReference type="Proteomes" id="UP001589611"/>
    </source>
</evidence>
<evidence type="ECO:0000256" key="3">
    <source>
        <dbReference type="ARBA" id="ARBA00022692"/>
    </source>
</evidence>
<dbReference type="InterPro" id="IPR037185">
    <property type="entry name" value="EmrE-like"/>
</dbReference>
<evidence type="ECO:0000313" key="9">
    <source>
        <dbReference type="EMBL" id="MFB9645521.1"/>
    </source>
</evidence>
<feature type="signal peptide" evidence="7">
    <location>
        <begin position="1"/>
        <end position="22"/>
    </location>
</feature>
<dbReference type="InterPro" id="IPR050638">
    <property type="entry name" value="AA-Vitamin_Transporters"/>
</dbReference>
<feature type="transmembrane region" description="Helical" evidence="6">
    <location>
        <begin position="134"/>
        <end position="152"/>
    </location>
</feature>
<organism evidence="9 10">
    <name type="scientific">Microbacterium terregens</name>
    <dbReference type="NCBI Taxonomy" id="69363"/>
    <lineage>
        <taxon>Bacteria</taxon>
        <taxon>Bacillati</taxon>
        <taxon>Actinomycetota</taxon>
        <taxon>Actinomycetes</taxon>
        <taxon>Micrococcales</taxon>
        <taxon>Microbacteriaceae</taxon>
        <taxon>Microbacterium</taxon>
    </lineage>
</organism>